<name>A0A6B2FVY3_MYXSQ</name>
<dbReference type="Pfam" id="PF14647">
    <property type="entry name" value="FAM91_N"/>
    <property type="match status" value="1"/>
</dbReference>
<organism evidence="2">
    <name type="scientific">Myxobolus squamalis</name>
    <name type="common">Myxosporean</name>
    <dbReference type="NCBI Taxonomy" id="59785"/>
    <lineage>
        <taxon>Eukaryota</taxon>
        <taxon>Metazoa</taxon>
        <taxon>Cnidaria</taxon>
        <taxon>Myxozoa</taxon>
        <taxon>Myxosporea</taxon>
        <taxon>Bivalvulida</taxon>
        <taxon>Platysporina</taxon>
        <taxon>Myxobolidae</taxon>
        <taxon>Myxobolus</taxon>
    </lineage>
</organism>
<dbReference type="InterPro" id="IPR028091">
    <property type="entry name" value="FAM91_N_dom"/>
</dbReference>
<dbReference type="AlphaFoldDB" id="A0A6B2FVY3"/>
<feature type="domain" description="FAM91 N-terminal" evidence="1">
    <location>
        <begin position="11"/>
        <end position="272"/>
    </location>
</feature>
<proteinExistence type="predicted"/>
<reference evidence="2" key="1">
    <citation type="submission" date="2018-11" db="EMBL/GenBank/DDBJ databases">
        <title>Myxobolus squamalis genome and transcriptome.</title>
        <authorList>
            <person name="Yahalomi D."/>
            <person name="Atkinson S.D."/>
            <person name="Neuhof M."/>
            <person name="Chang E.S."/>
            <person name="Philippe H."/>
            <person name="Cartwright P."/>
            <person name="Bartholomew J.L."/>
            <person name="Huchon D."/>
        </authorList>
    </citation>
    <scope>NUCLEOTIDE SEQUENCE</scope>
    <source>
        <strain evidence="2">71B08</strain>
        <tissue evidence="2">Whole</tissue>
    </source>
</reference>
<dbReference type="PANTHER" id="PTHR28441:SF2">
    <property type="entry name" value="PROTEIN FAM91A1"/>
    <property type="match status" value="1"/>
</dbReference>
<dbReference type="EMBL" id="GHBR01000044">
    <property type="protein sequence ID" value="NDJ95648.1"/>
    <property type="molecule type" value="Transcribed_RNA"/>
</dbReference>
<sequence length="281" mass="33425">MDNKLEEIHFLKSKIKWEDLPSKIKMNFNCEEEKWKEFVMNYSVSYQLTYKGNLVNYYVPKEETYYRNLVTHSCSNLLLYPYHLQSKIVRLFNITPFTYYCDLLEDQLFKEKSYDAIPNFTAIDCLQLLDIGRNQYIDLMTKHRSNKPWSLKKKSVRHMLPKTAKIWESWEQWWIAKVGSVLVSDFEECTPVEKKIIDELIDKNGVICGQFDKKKILDLFSKNLIIFDVPISDEDQFIIPKLKNFVMNRVQGDYMESLLYKIFVSLDENTLLPDVIKPASF</sequence>
<evidence type="ECO:0000313" key="2">
    <source>
        <dbReference type="EMBL" id="NDJ95648.1"/>
    </source>
</evidence>
<protein>
    <submittedName>
        <fullName evidence="2">Protein FAM91A1 (Trinotate prediction)</fullName>
    </submittedName>
</protein>
<dbReference type="PANTHER" id="PTHR28441">
    <property type="entry name" value="PROTEIN FAM91A1"/>
    <property type="match status" value="1"/>
</dbReference>
<accession>A0A6B2FVY3</accession>
<evidence type="ECO:0000259" key="1">
    <source>
        <dbReference type="Pfam" id="PF14647"/>
    </source>
</evidence>
<dbReference type="InterPro" id="IPR039199">
    <property type="entry name" value="FAM91"/>
</dbReference>